<dbReference type="Proteomes" id="UP000095286">
    <property type="component" value="Unplaced"/>
</dbReference>
<organism evidence="1 2">
    <name type="scientific">Rhabditophanes sp. KR3021</name>
    <dbReference type="NCBI Taxonomy" id="114890"/>
    <lineage>
        <taxon>Eukaryota</taxon>
        <taxon>Metazoa</taxon>
        <taxon>Ecdysozoa</taxon>
        <taxon>Nematoda</taxon>
        <taxon>Chromadorea</taxon>
        <taxon>Rhabditida</taxon>
        <taxon>Tylenchina</taxon>
        <taxon>Panagrolaimomorpha</taxon>
        <taxon>Strongyloidoidea</taxon>
        <taxon>Alloionematidae</taxon>
        <taxon>Rhabditophanes</taxon>
    </lineage>
</organism>
<dbReference type="WBParaSite" id="RSKR_0000097600.1">
    <property type="protein sequence ID" value="RSKR_0000097600.1"/>
    <property type="gene ID" value="RSKR_0000097600"/>
</dbReference>
<sequence>MESIEIPSIEATPNLKTEEASNIEVNTEERSNIETKEKSNINTEETPGIKTEETLNDDAVEMEDLNIVIAGCTHGDLEIMYQSVYEIELREGRKVDLILCCGDFQSTRNQADLDVMHVQDKYKKMKDFYKYYNGEKTAPYLTIFIGGNHEATSYLQELQYGGWVAKNIYYMGFCSVINFAGLRIGGVSGIYKSREYSWAHFECVPYDHRTSVSAYHTRSIEVFKLKQLKSSRLDIMLSHDWPEGIAFHGNINELFRMKKFLIDDIQNHCLGNPHTMEILNQIKPKYWYSAHLHVKYAALVVHEEKVETRFLSLDKPIPKRQFLHLHRAKVPKGTNRVLSYDLEWLGILRSTNEFTTFEKKDTVFPDFTDDRNDFSPTTAESDEIMAIFNNDLTIPTTFKMTAPPHSTKEDAVYGCKNPQNYANPQTEEFCNKLGLINFNAIACHKSGEKFTDVSYYKMVNVPKDSSPIQLQTQAKENGAEGEISLSDDEESDECCGNDDLFMTDTRDDLK</sequence>
<reference evidence="2" key="1">
    <citation type="submission" date="2016-11" db="UniProtKB">
        <authorList>
            <consortium name="WormBaseParasite"/>
        </authorList>
    </citation>
    <scope>IDENTIFICATION</scope>
    <source>
        <strain evidence="2">KR3021</strain>
    </source>
</reference>
<accession>A0AC35TIN7</accession>
<proteinExistence type="predicted"/>
<protein>
    <submittedName>
        <fullName evidence="2">DBR1 domain-containing protein</fullName>
    </submittedName>
</protein>
<evidence type="ECO:0000313" key="2">
    <source>
        <dbReference type="WBParaSite" id="RSKR_0000097600.1"/>
    </source>
</evidence>
<evidence type="ECO:0000313" key="1">
    <source>
        <dbReference type="Proteomes" id="UP000095286"/>
    </source>
</evidence>
<name>A0AC35TIN7_9BILA</name>